<dbReference type="InterPro" id="IPR015946">
    <property type="entry name" value="KH_dom-like_a/b"/>
</dbReference>
<comment type="similarity">
    <text evidence="1">Belongs to the OsmC/Ohr family.</text>
</comment>
<evidence type="ECO:0000256" key="2">
    <source>
        <dbReference type="SAM" id="MobiDB-lite"/>
    </source>
</evidence>
<accession>A0A3T0JT63</accession>
<organism evidence="3 4">
    <name type="scientific">Pseudomonas syringae</name>
    <dbReference type="NCBI Taxonomy" id="317"/>
    <lineage>
        <taxon>Bacteria</taxon>
        <taxon>Pseudomonadati</taxon>
        <taxon>Pseudomonadota</taxon>
        <taxon>Gammaproteobacteria</taxon>
        <taxon>Pseudomonadales</taxon>
        <taxon>Pseudomonadaceae</taxon>
        <taxon>Pseudomonas</taxon>
    </lineage>
</organism>
<evidence type="ECO:0000313" key="4">
    <source>
        <dbReference type="Proteomes" id="UP000282760"/>
    </source>
</evidence>
<dbReference type="EMBL" id="CP024646">
    <property type="protein sequence ID" value="AZV26640.1"/>
    <property type="molecule type" value="Genomic_DNA"/>
</dbReference>
<sequence>MSKIEKVLATGKTHTTASSAGLTSRGHNGNLDIQLSTPGNAKPAHVFANVLPHPTAEQLFAGAWSSCYTAAVGLVANDLGVVLPADMSVDIEVDLGQTGPAYFLQARLTLRVPGIAEDIAKNLAHTADQICPYSKATRGNIEVALNVITE</sequence>
<dbReference type="SUPFAM" id="SSF82784">
    <property type="entry name" value="OsmC-like"/>
    <property type="match status" value="1"/>
</dbReference>
<dbReference type="NCBIfam" id="TIGR03561">
    <property type="entry name" value="organ_hyd_perox"/>
    <property type="match status" value="1"/>
</dbReference>
<dbReference type="PANTHER" id="PTHR33797:SF2">
    <property type="entry name" value="ORGANIC HYDROPEROXIDE RESISTANCE PROTEIN-LIKE"/>
    <property type="match status" value="1"/>
</dbReference>
<gene>
    <name evidence="3" type="ORF">CT157_11645</name>
</gene>
<dbReference type="Proteomes" id="UP000282760">
    <property type="component" value="Chromosome"/>
</dbReference>
<evidence type="ECO:0000256" key="1">
    <source>
        <dbReference type="ARBA" id="ARBA00007378"/>
    </source>
</evidence>
<proteinExistence type="inferred from homology"/>
<feature type="region of interest" description="Disordered" evidence="2">
    <location>
        <begin position="8"/>
        <end position="29"/>
    </location>
</feature>
<dbReference type="AlphaFoldDB" id="A0A3T0JT63"/>
<dbReference type="PANTHER" id="PTHR33797">
    <property type="entry name" value="ORGANIC HYDROPEROXIDE RESISTANCE PROTEIN-LIKE"/>
    <property type="match status" value="1"/>
</dbReference>
<dbReference type="Gene3D" id="3.30.300.20">
    <property type="match status" value="1"/>
</dbReference>
<dbReference type="InterPro" id="IPR019953">
    <property type="entry name" value="OHR"/>
</dbReference>
<feature type="compositionally biased region" description="Polar residues" evidence="2">
    <location>
        <begin position="12"/>
        <end position="29"/>
    </location>
</feature>
<dbReference type="Gene3D" id="2.20.25.10">
    <property type="match status" value="1"/>
</dbReference>
<reference evidence="3 4" key="1">
    <citation type="submission" date="2017-11" db="EMBL/GenBank/DDBJ databases">
        <title>Effect of PGPRs.</title>
        <authorList>
            <person name="Oliva R."/>
            <person name="Nong J."/>
            <person name="Roman V."/>
        </authorList>
    </citation>
    <scope>NUCLEOTIDE SEQUENCE [LARGE SCALE GENOMIC DNA]</scope>
    <source>
        <strain evidence="3">Inb918</strain>
    </source>
</reference>
<evidence type="ECO:0000313" key="3">
    <source>
        <dbReference type="EMBL" id="AZV26640.1"/>
    </source>
</evidence>
<dbReference type="Pfam" id="PF02566">
    <property type="entry name" value="OsmC"/>
    <property type="match status" value="1"/>
</dbReference>
<name>A0A3T0JT63_PSESX</name>
<dbReference type="GO" id="GO:0006979">
    <property type="term" value="P:response to oxidative stress"/>
    <property type="evidence" value="ECO:0007669"/>
    <property type="project" value="InterPro"/>
</dbReference>
<dbReference type="InterPro" id="IPR003718">
    <property type="entry name" value="OsmC/Ohr_fam"/>
</dbReference>
<protein>
    <submittedName>
        <fullName evidence="3">Peroxiredoxin</fullName>
    </submittedName>
</protein>
<dbReference type="InterPro" id="IPR036102">
    <property type="entry name" value="OsmC/Ohrsf"/>
</dbReference>